<dbReference type="Proteomes" id="UP000217005">
    <property type="component" value="Unassembled WGS sequence"/>
</dbReference>
<keyword evidence="1" id="KW-0808">Transferase</keyword>
<dbReference type="InterPro" id="IPR043132">
    <property type="entry name" value="BCAT-like_C"/>
</dbReference>
<dbReference type="Gene3D" id="3.30.470.10">
    <property type="match status" value="1"/>
</dbReference>
<evidence type="ECO:0000313" key="3">
    <source>
        <dbReference type="Proteomes" id="UP000216354"/>
    </source>
</evidence>
<dbReference type="AlphaFoldDB" id="A0A261SUJ7"/>
<reference evidence="2 3" key="2">
    <citation type="submission" date="2017-05" db="EMBL/GenBank/DDBJ databases">
        <title>Complete and WGS of Bordetella genogroups.</title>
        <authorList>
            <person name="Spilker T."/>
            <person name="Lipuma J."/>
        </authorList>
    </citation>
    <scope>NUCLEOTIDE SEQUENCE [LARGE SCALE GENOMIC DNA]</scope>
    <source>
        <strain evidence="2 3">AU9795</strain>
    </source>
</reference>
<dbReference type="OrthoDB" id="9805628at2"/>
<sequence length="210" mass="23682">MSPELIETILVTGTRDMPLLGRHLVRLASSAQDLGYRCDEMLVETQVRAAAQALREAGPHRLRLLLERNGQCTIQTAPLLPLPLVQEILIAPEPLDASEPLLRYKTTHRPWYTQTIEWLPSHPHIFDLVYLNQRGELCEGSRSNVYVKKNGRWYTPPVESGCLPGVQRAALLEAGEAHERVLSAHDLREAEAIRLSNALRGWFDVVLRDA</sequence>
<name>A0A261SUJ7_9BORD</name>
<proteinExistence type="predicted"/>
<dbReference type="InterPro" id="IPR043131">
    <property type="entry name" value="BCAT-like_N"/>
</dbReference>
<dbReference type="EMBL" id="NEVR01000001">
    <property type="protein sequence ID" value="OZI69393.1"/>
    <property type="molecule type" value="Genomic_DNA"/>
</dbReference>
<evidence type="ECO:0000313" key="2">
    <source>
        <dbReference type="EMBL" id="OZI69393.1"/>
    </source>
</evidence>
<dbReference type="InterPro" id="IPR036038">
    <property type="entry name" value="Aminotransferase-like"/>
</dbReference>
<dbReference type="GO" id="GO:0008483">
    <property type="term" value="F:transaminase activity"/>
    <property type="evidence" value="ECO:0007669"/>
    <property type="project" value="UniProtKB-KW"/>
</dbReference>
<dbReference type="SUPFAM" id="SSF56752">
    <property type="entry name" value="D-aminoacid aminotransferase-like PLP-dependent enzymes"/>
    <property type="match status" value="1"/>
</dbReference>
<protein>
    <submittedName>
        <fullName evidence="1">Aminotransferase</fullName>
    </submittedName>
</protein>
<gene>
    <name evidence="2" type="ORF">CAL27_07235</name>
    <name evidence="1" type="ORF">CEG14_04620</name>
</gene>
<dbReference type="Pfam" id="PF01063">
    <property type="entry name" value="Aminotran_4"/>
    <property type="match status" value="1"/>
</dbReference>
<evidence type="ECO:0000313" key="4">
    <source>
        <dbReference type="Proteomes" id="UP000217005"/>
    </source>
</evidence>
<organism evidence="1 4">
    <name type="scientific">Bordetella genomosp. 1</name>
    <dbReference type="NCBI Taxonomy" id="1395607"/>
    <lineage>
        <taxon>Bacteria</taxon>
        <taxon>Pseudomonadati</taxon>
        <taxon>Pseudomonadota</taxon>
        <taxon>Betaproteobacteria</taxon>
        <taxon>Burkholderiales</taxon>
        <taxon>Alcaligenaceae</taxon>
        <taxon>Bordetella</taxon>
    </lineage>
</organism>
<dbReference type="NCBIfam" id="NF005727">
    <property type="entry name" value="PRK07546.1-1"/>
    <property type="match status" value="1"/>
</dbReference>
<comment type="caution">
    <text evidence="1">The sequence shown here is derived from an EMBL/GenBank/DDBJ whole genome shotgun (WGS) entry which is preliminary data.</text>
</comment>
<keyword evidence="1" id="KW-0032">Aminotransferase</keyword>
<evidence type="ECO:0000313" key="1">
    <source>
        <dbReference type="EMBL" id="OZI41034.1"/>
    </source>
</evidence>
<dbReference type="Gene3D" id="3.20.10.10">
    <property type="entry name" value="D-amino Acid Aminotransferase, subunit A, domain 2"/>
    <property type="match status" value="1"/>
</dbReference>
<dbReference type="RefSeq" id="WP_094825146.1">
    <property type="nucleotide sequence ID" value="NZ_NEVL01000001.1"/>
</dbReference>
<reference evidence="1 4" key="1">
    <citation type="submission" date="2017-05" db="EMBL/GenBank/DDBJ databases">
        <title>Complete and WGS of Bordetella genogroups.</title>
        <authorList>
            <person name="Spilker T."/>
            <person name="LiPuma J."/>
        </authorList>
    </citation>
    <scope>NUCLEOTIDE SEQUENCE [LARGE SCALE GENOMIC DNA]</scope>
    <source>
        <strain evidence="1 4">AU17610</strain>
    </source>
</reference>
<dbReference type="Proteomes" id="UP000216354">
    <property type="component" value="Unassembled WGS sequence"/>
</dbReference>
<keyword evidence="3" id="KW-1185">Reference proteome</keyword>
<dbReference type="EMBL" id="NEVL01000001">
    <property type="protein sequence ID" value="OZI41034.1"/>
    <property type="molecule type" value="Genomic_DNA"/>
</dbReference>
<accession>A0A261SUJ7</accession>
<dbReference type="InterPro" id="IPR001544">
    <property type="entry name" value="Aminotrans_IV"/>
</dbReference>